<feature type="transmembrane region" description="Helical" evidence="1">
    <location>
        <begin position="234"/>
        <end position="252"/>
    </location>
</feature>
<feature type="transmembrane region" description="Helical" evidence="1">
    <location>
        <begin position="66"/>
        <end position="87"/>
    </location>
</feature>
<dbReference type="EMBL" id="JAUKPO010000005">
    <property type="protein sequence ID" value="MDO1446920.1"/>
    <property type="molecule type" value="Genomic_DNA"/>
</dbReference>
<organism evidence="2 3">
    <name type="scientific">Rhodocytophaga aerolata</name>
    <dbReference type="NCBI Taxonomy" id="455078"/>
    <lineage>
        <taxon>Bacteria</taxon>
        <taxon>Pseudomonadati</taxon>
        <taxon>Bacteroidota</taxon>
        <taxon>Cytophagia</taxon>
        <taxon>Cytophagales</taxon>
        <taxon>Rhodocytophagaceae</taxon>
        <taxon>Rhodocytophaga</taxon>
    </lineage>
</organism>
<evidence type="ECO:0008006" key="4">
    <source>
        <dbReference type="Google" id="ProtNLM"/>
    </source>
</evidence>
<name>A0ABT8R8C6_9BACT</name>
<feature type="transmembrane region" description="Helical" evidence="1">
    <location>
        <begin position="117"/>
        <end position="142"/>
    </location>
</feature>
<evidence type="ECO:0000256" key="1">
    <source>
        <dbReference type="SAM" id="Phobius"/>
    </source>
</evidence>
<protein>
    <recommendedName>
        <fullName evidence="4">DUF4149 domain-containing protein</fullName>
    </recommendedName>
</protein>
<accession>A0ABT8R8C6</accession>
<feature type="transmembrane region" description="Helical" evidence="1">
    <location>
        <begin position="6"/>
        <end position="34"/>
    </location>
</feature>
<dbReference type="Proteomes" id="UP001168528">
    <property type="component" value="Unassembled WGS sequence"/>
</dbReference>
<proteinExistence type="predicted"/>
<gene>
    <name evidence="2" type="ORF">Q0590_11685</name>
</gene>
<sequence>MFSFATFGICLAITIILLIVLAVLIGPFFLLLFVTPPLLLAARITGDRTNFFAPNGGGKPKPLTNLLTVFFCILIVLLLTGGLYTIYPHIHRAASFLMATGQTIRRSLNPLPVQQLIIINNILWVGLCSFMGILLSSLLRFWQQVKQMSKDQLFSGYVWPVVMHILSLLFLWVTRQYLMHYSANNASLGFGIIAIGLLYGKFLFDSQTQRSNAYKNIKQTDNVAFGKKSHLMRILVLLHAFLFAYFLVRILLSL</sequence>
<evidence type="ECO:0000313" key="2">
    <source>
        <dbReference type="EMBL" id="MDO1446920.1"/>
    </source>
</evidence>
<reference evidence="2" key="1">
    <citation type="submission" date="2023-07" db="EMBL/GenBank/DDBJ databases">
        <title>The genome sequence of Rhodocytophaga aerolata KACC 12507.</title>
        <authorList>
            <person name="Zhang X."/>
        </authorList>
    </citation>
    <scope>NUCLEOTIDE SEQUENCE</scope>
    <source>
        <strain evidence="2">KACC 12507</strain>
    </source>
</reference>
<evidence type="ECO:0000313" key="3">
    <source>
        <dbReference type="Proteomes" id="UP001168528"/>
    </source>
</evidence>
<dbReference type="RefSeq" id="WP_302037724.1">
    <property type="nucleotide sequence ID" value="NZ_JAUKPO010000005.1"/>
</dbReference>
<comment type="caution">
    <text evidence="2">The sequence shown here is derived from an EMBL/GenBank/DDBJ whole genome shotgun (WGS) entry which is preliminary data.</text>
</comment>
<feature type="transmembrane region" description="Helical" evidence="1">
    <location>
        <begin position="154"/>
        <end position="174"/>
    </location>
</feature>
<keyword evidence="1" id="KW-1133">Transmembrane helix</keyword>
<keyword evidence="3" id="KW-1185">Reference proteome</keyword>
<keyword evidence="1" id="KW-0812">Transmembrane</keyword>
<keyword evidence="1" id="KW-0472">Membrane</keyword>
<feature type="transmembrane region" description="Helical" evidence="1">
    <location>
        <begin position="186"/>
        <end position="204"/>
    </location>
</feature>